<dbReference type="InterPro" id="IPR006179">
    <property type="entry name" value="5_nucleotidase/apyrase"/>
</dbReference>
<gene>
    <name evidence="5" type="ORF">JCM7686_2178</name>
</gene>
<dbReference type="InterPro" id="IPR036907">
    <property type="entry name" value="5'-Nucleotdase_C_sf"/>
</dbReference>
<dbReference type="Gene3D" id="3.90.780.10">
    <property type="entry name" value="5'-Nucleotidase, C-terminal domain"/>
    <property type="match status" value="1"/>
</dbReference>
<dbReference type="PANTHER" id="PTHR11575:SF6">
    <property type="entry name" value="2',3'-CYCLIC-NUCLEOTIDE 2'-PHOSPHODIESTERASE_3'-NUCLEOTIDASE"/>
    <property type="match status" value="1"/>
</dbReference>
<dbReference type="PATRIC" id="fig|1367847.3.peg.2171"/>
<name>S5XVH2_PARAH</name>
<keyword evidence="1" id="KW-0732">Signal</keyword>
<feature type="domain" description="Calcineurin-like phosphoesterase" evidence="3">
    <location>
        <begin position="12"/>
        <end position="245"/>
    </location>
</feature>
<dbReference type="EMBL" id="CP006650">
    <property type="protein sequence ID" value="AGT09257.1"/>
    <property type="molecule type" value="Genomic_DNA"/>
</dbReference>
<dbReference type="KEGG" id="pami:JCM7686_2178"/>
<evidence type="ECO:0000313" key="5">
    <source>
        <dbReference type="EMBL" id="AGT09257.1"/>
    </source>
</evidence>
<accession>S5XVH2</accession>
<dbReference type="Gene3D" id="3.60.21.10">
    <property type="match status" value="1"/>
</dbReference>
<reference evidence="5 6" key="1">
    <citation type="journal article" date="2014" name="BMC Genomics">
        <title>Architecture and functions of a multipartite genome of the methylotrophic bacterium Paracoccus aminophilus JCM 7686, containing primary and secondary chromids.</title>
        <authorList>
            <person name="Dziewit L."/>
            <person name="Czarnecki J."/>
            <person name="Wibberg D."/>
            <person name="Radlinska M."/>
            <person name="Mrozek P."/>
            <person name="Szymczak M."/>
            <person name="Schluter A."/>
            <person name="Puhler A."/>
            <person name="Bartosik D."/>
        </authorList>
    </citation>
    <scope>NUCLEOTIDE SEQUENCE [LARGE SCALE GENOMIC DNA]</scope>
    <source>
        <strain evidence="5">JCM 7686</strain>
    </source>
</reference>
<dbReference type="GO" id="GO:0009166">
    <property type="term" value="P:nucleotide catabolic process"/>
    <property type="evidence" value="ECO:0007669"/>
    <property type="project" value="InterPro"/>
</dbReference>
<feature type="domain" description="5'-Nucleotidase C-terminal" evidence="4">
    <location>
        <begin position="359"/>
        <end position="526"/>
    </location>
</feature>
<protein>
    <submittedName>
        <fullName evidence="5">2',3'-cyclic-nucleotide 2'-phosphodiesterase</fullName>
        <ecNumber evidence="5">3.1.4.16</ecNumber>
    </submittedName>
</protein>
<dbReference type="OrthoDB" id="9803927at2"/>
<dbReference type="HOGENOM" id="CLU_005854_4_1_5"/>
<dbReference type="RefSeq" id="WP_020950895.1">
    <property type="nucleotide sequence ID" value="NC_022041.1"/>
</dbReference>
<dbReference type="GO" id="GO:0000166">
    <property type="term" value="F:nucleotide binding"/>
    <property type="evidence" value="ECO:0007669"/>
    <property type="project" value="UniProtKB-KW"/>
</dbReference>
<dbReference type="GO" id="GO:0030288">
    <property type="term" value="C:outer membrane-bounded periplasmic space"/>
    <property type="evidence" value="ECO:0007669"/>
    <property type="project" value="TreeGrafter"/>
</dbReference>
<dbReference type="NCBIfam" id="NF006938">
    <property type="entry name" value="PRK09420.1"/>
    <property type="match status" value="1"/>
</dbReference>
<dbReference type="InterPro" id="IPR029052">
    <property type="entry name" value="Metallo-depent_PP-like"/>
</dbReference>
<keyword evidence="2 5" id="KW-0378">Hydrolase</keyword>
<dbReference type="AlphaFoldDB" id="S5XVH2"/>
<dbReference type="PANTHER" id="PTHR11575">
    <property type="entry name" value="5'-NUCLEOTIDASE-RELATED"/>
    <property type="match status" value="1"/>
</dbReference>
<organism evidence="5 6">
    <name type="scientific">Paracoccus aminophilus JCM 7686</name>
    <dbReference type="NCBI Taxonomy" id="1367847"/>
    <lineage>
        <taxon>Bacteria</taxon>
        <taxon>Pseudomonadati</taxon>
        <taxon>Pseudomonadota</taxon>
        <taxon>Alphaproteobacteria</taxon>
        <taxon>Rhodobacterales</taxon>
        <taxon>Paracoccaceae</taxon>
        <taxon>Paracoccus</taxon>
    </lineage>
</organism>
<dbReference type="PRINTS" id="PR01607">
    <property type="entry name" value="APYRASEFAMLY"/>
</dbReference>
<evidence type="ECO:0000259" key="3">
    <source>
        <dbReference type="Pfam" id="PF00149"/>
    </source>
</evidence>
<proteinExistence type="inferred from homology"/>
<dbReference type="STRING" id="1367847.JCM7686_2178"/>
<keyword evidence="6" id="KW-1185">Reference proteome</keyword>
<dbReference type="GO" id="GO:0008663">
    <property type="term" value="F:2',3'-cyclic-nucleotide 2'-phosphodiesterase activity"/>
    <property type="evidence" value="ECO:0007669"/>
    <property type="project" value="UniProtKB-EC"/>
</dbReference>
<dbReference type="EC" id="3.1.4.16" evidence="5"/>
<evidence type="ECO:0000313" key="6">
    <source>
        <dbReference type="Proteomes" id="UP000015480"/>
    </source>
</evidence>
<evidence type="ECO:0000256" key="1">
    <source>
        <dbReference type="ARBA" id="ARBA00022729"/>
    </source>
</evidence>
<evidence type="ECO:0000259" key="4">
    <source>
        <dbReference type="Pfam" id="PF02872"/>
    </source>
</evidence>
<dbReference type="Pfam" id="PF00149">
    <property type="entry name" value="Metallophos"/>
    <property type="match status" value="1"/>
</dbReference>
<dbReference type="eggNOG" id="COG0737">
    <property type="taxonomic scope" value="Bacteria"/>
</dbReference>
<dbReference type="SUPFAM" id="SSF55816">
    <property type="entry name" value="5'-nucleotidase (syn. UDP-sugar hydrolase), C-terminal domain"/>
    <property type="match status" value="1"/>
</dbReference>
<sequence length="616" mass="67055">MPQTEPKFPVDLRILTTTDLHMKLCAPGGVEGANLGETGLAAVAGLIEEERSTCWNSLLFDNGDFLQGTPTGDYLANLPATRAEGAHPMIAAMNALGFDACTLGNHDFAFGSAFLRKSLRHARFGVVSSNLRLKFPERIQRSLILTRAFRDRSGVSHQLRIGVVGVLPTQTTDWDAALRSTISVSDMAEALRIEIAALRARQADLIVLLAHSGIGAADYRPGMENAATALAAVDGIDVVIAGHTHLVFPSPDFAGCSPDTAIDSEQGTLFGKPAVMAGFWGSHLGVIALELHHDGARWRIARHTSTARPTQNAPPHERLRQIAAPTQLASARHFSRKLARLEHPTHSYFALLGQDAGLRLIAQAQRWHAKRQLRGTRYSSLPILSVVSPARAGGRAGPGHYTAIAPGPLSLHHLADLYPFANRLQAIEMTGAELADWLERAATKFLQLRPGAADQPLIDPRFPTYNFDVIDGLSWEIDLSQPARYSPAGALFHPEAARIREISHFGRIIEPNDPFLLVTNSYRLSRAGPYAGLTLDKPVLLDDGRRTRDILRRYVTAERKLAPAAENGWRFRAMPGTTVLFDTATEAASHLAEIAAFRPEDLGVTESGLLRLRLSL</sequence>
<dbReference type="Proteomes" id="UP000015480">
    <property type="component" value="Chromosome"/>
</dbReference>
<comment type="similarity">
    <text evidence="2">Belongs to the 5'-nucleotidase family.</text>
</comment>
<evidence type="ECO:0000256" key="2">
    <source>
        <dbReference type="RuleBase" id="RU362119"/>
    </source>
</evidence>
<keyword evidence="2" id="KW-0547">Nucleotide-binding</keyword>
<dbReference type="Pfam" id="PF02872">
    <property type="entry name" value="5_nucleotid_C"/>
    <property type="match status" value="1"/>
</dbReference>
<dbReference type="InterPro" id="IPR004843">
    <property type="entry name" value="Calcineurin-like_PHP"/>
</dbReference>
<dbReference type="InterPro" id="IPR008334">
    <property type="entry name" value="5'-Nucleotdase_C"/>
</dbReference>
<dbReference type="SUPFAM" id="SSF56300">
    <property type="entry name" value="Metallo-dependent phosphatases"/>
    <property type="match status" value="1"/>
</dbReference>